<dbReference type="AlphaFoldDB" id="A0A7X6MH91"/>
<protein>
    <submittedName>
        <fullName evidence="2">DUF4192 domain-containing protein</fullName>
    </submittedName>
</protein>
<dbReference type="RefSeq" id="WP_061083119.1">
    <property type="nucleotide sequence ID" value="NZ_JAAXPG010000039.1"/>
</dbReference>
<feature type="compositionally biased region" description="Basic and acidic residues" evidence="1">
    <location>
        <begin position="14"/>
        <end position="30"/>
    </location>
</feature>
<dbReference type="EMBL" id="JAAXPG010000039">
    <property type="protein sequence ID" value="NKZ01567.1"/>
    <property type="molecule type" value="Genomic_DNA"/>
</dbReference>
<comment type="caution">
    <text evidence="2">The sequence shown here is derived from an EMBL/GenBank/DDBJ whole genome shotgun (WGS) entry which is preliminary data.</text>
</comment>
<evidence type="ECO:0000313" key="2">
    <source>
        <dbReference type="EMBL" id="NKZ01567.1"/>
    </source>
</evidence>
<evidence type="ECO:0000256" key="1">
    <source>
        <dbReference type="SAM" id="MobiDB-lite"/>
    </source>
</evidence>
<reference evidence="2 3" key="1">
    <citation type="submission" date="2020-04" db="EMBL/GenBank/DDBJ databases">
        <title>MicrobeNet Type strains.</title>
        <authorList>
            <person name="Nicholson A.C."/>
        </authorList>
    </citation>
    <scope>NUCLEOTIDE SEQUENCE [LARGE SCALE GENOMIC DNA]</scope>
    <source>
        <strain evidence="2 3">ATCC 23612</strain>
    </source>
</reference>
<accession>A0A7X6MH91</accession>
<feature type="compositionally biased region" description="Low complexity" evidence="1">
    <location>
        <begin position="52"/>
        <end position="67"/>
    </location>
</feature>
<dbReference type="InterPro" id="IPR025447">
    <property type="entry name" value="DUF4192"/>
</dbReference>
<feature type="region of interest" description="Disordered" evidence="1">
    <location>
        <begin position="1"/>
        <end position="68"/>
    </location>
</feature>
<keyword evidence="3" id="KW-1185">Reference proteome</keyword>
<proteinExistence type="predicted"/>
<evidence type="ECO:0000313" key="3">
    <source>
        <dbReference type="Proteomes" id="UP000553209"/>
    </source>
</evidence>
<organism evidence="2 3">
    <name type="scientific">Nocardiopsis alborubida</name>
    <dbReference type="NCBI Taxonomy" id="146802"/>
    <lineage>
        <taxon>Bacteria</taxon>
        <taxon>Bacillati</taxon>
        <taxon>Actinomycetota</taxon>
        <taxon>Actinomycetes</taxon>
        <taxon>Streptosporangiales</taxon>
        <taxon>Nocardiopsidaceae</taxon>
        <taxon>Nocardiopsis</taxon>
    </lineage>
</organism>
<dbReference type="Proteomes" id="UP000553209">
    <property type="component" value="Unassembled WGS sequence"/>
</dbReference>
<gene>
    <name evidence="2" type="ORF">HGB44_28420</name>
</gene>
<dbReference type="Pfam" id="PF13830">
    <property type="entry name" value="DUF4192"/>
    <property type="match status" value="1"/>
</dbReference>
<name>A0A7X6MH91_9ACTN</name>
<sequence>MHSDQPHDSLGPSDPRRPLDSARAPERSAPSDRPTASGHSPDDGVPVPSPRSPGGRRPSGPAGSGAALTLTNPTDIIATLPYLVGTPPDPGIVVLAVRDKGVHSAFCGDLDRLAAAGDPLERAAVPVDMAVAEGCTALVVVAYGPPERVTPYVDRILSAARRRSLAVVDALRVTGGRYWSYTCARTDCCPVEGTVVNVDSSTVPASAVLRGIVPVQPLSAVTAEAERVRDFLRPVHGPERAAMDAVAEEVQARARRLLEQGMRGALTDRGLSAVLSAVRAERAGRGVTGREELAWLGVYLGEIRVRDEAWARITAEAAPAHQELWARVTRHLPRHQRAAPASLLAVAAWQRGDEPLAAAALDVALAADPGYSMAVLMSRALAWGLPVERWREFTPRWLRARSQRPQE</sequence>